<protein>
    <submittedName>
        <fullName evidence="1">Uncharacterized protein</fullName>
    </submittedName>
</protein>
<reference evidence="1" key="1">
    <citation type="journal article" date="2025" name="Int. J. Syst. Evol. Microbiol.">
        <title>Inconstantimicrobium mannanitabidum sp. nov., a novel member of the family Clostridiaceae isolated from anoxic soil under the treatment of reductive soil disinfestation.</title>
        <authorList>
            <person name="Ueki A."/>
            <person name="Tonouchi A."/>
            <person name="Honma S."/>
            <person name="Kaku N."/>
            <person name="Ueki K."/>
        </authorList>
    </citation>
    <scope>NUCLEOTIDE SEQUENCE</scope>
    <source>
        <strain evidence="1">TW13</strain>
    </source>
</reference>
<gene>
    <name evidence="1" type="ORF">rsdtw13_21190</name>
</gene>
<evidence type="ECO:0000313" key="1">
    <source>
        <dbReference type="EMBL" id="GKX66861.1"/>
    </source>
</evidence>
<organism evidence="1 2">
    <name type="scientific">Inconstantimicrobium mannanitabidum</name>
    <dbReference type="NCBI Taxonomy" id="1604901"/>
    <lineage>
        <taxon>Bacteria</taxon>
        <taxon>Bacillati</taxon>
        <taxon>Bacillota</taxon>
        <taxon>Clostridia</taxon>
        <taxon>Eubacteriales</taxon>
        <taxon>Clostridiaceae</taxon>
        <taxon>Inconstantimicrobium</taxon>
    </lineage>
</organism>
<dbReference type="EMBL" id="BROD01000001">
    <property type="protein sequence ID" value="GKX66861.1"/>
    <property type="molecule type" value="Genomic_DNA"/>
</dbReference>
<accession>A0ACB5RCP7</accession>
<evidence type="ECO:0000313" key="2">
    <source>
        <dbReference type="Proteomes" id="UP001058074"/>
    </source>
</evidence>
<comment type="caution">
    <text evidence="1">The sequence shown here is derived from an EMBL/GenBank/DDBJ whole genome shotgun (WGS) entry which is preliminary data.</text>
</comment>
<proteinExistence type="predicted"/>
<sequence length="277" mass="31561">MKTKKKTILASLIPGFGHFYIGLRARGGIFLLAQIIFYILIRSVHYNSENSVSILSFQSFSVSSIIQPFCWILYVCSIMDAIVCFENIFTGKIDINDEEAEEKRDRKLIGMILNIIPGVGHLFLGKVNKGKSLLLLFFLIYVIANVVNLQILTIALMLLIVLSVLDLYRAEESEVNNNLFEIKDFYEKCKKVCVVAGVLLILYAIVYAASEVLAYFGNVEMVNYIKYFFNIAINALIAIFIGFILIKNGIRYSEAKEKELDQQISEEKEKEKIDEDF</sequence>
<name>A0ACB5RCP7_9CLOT</name>
<keyword evidence="2" id="KW-1185">Reference proteome</keyword>
<dbReference type="Proteomes" id="UP001058074">
    <property type="component" value="Unassembled WGS sequence"/>
</dbReference>